<evidence type="ECO:0008006" key="4">
    <source>
        <dbReference type="Google" id="ProtNLM"/>
    </source>
</evidence>
<sequence>MEPLLQEEVGQDDQLAVELERTTSSLKSCGWVQKFLNWLKIIDNKVRESQLKDASSSKASASASASKDDAFVSASEDDASASKKAEKECFLKHFFKNEVDPEPEDQDVDPVPKDQAFMEPLFLEEVESEDQFSVELDWDRLLTKILEDDASASSSKDNDSASMDDGFTSTSRDDGFTSTSKDDPSASIDDAFNSKKAEKERFLKDFFKKEVDPELEDQDVDPEPDFH</sequence>
<feature type="region of interest" description="Disordered" evidence="1">
    <location>
        <begin position="49"/>
        <end position="83"/>
    </location>
</feature>
<feature type="compositionally biased region" description="Basic and acidic residues" evidence="1">
    <location>
        <begin position="171"/>
        <end position="184"/>
    </location>
</feature>
<feature type="compositionally biased region" description="Low complexity" evidence="1">
    <location>
        <begin position="52"/>
        <end position="65"/>
    </location>
</feature>
<protein>
    <recommendedName>
        <fullName evidence="4">BSD domain-containing protein</fullName>
    </recommendedName>
</protein>
<organism evidence="2 3">
    <name type="scientific">Prunus dulcis</name>
    <name type="common">Almond</name>
    <name type="synonym">Amygdalus dulcis</name>
    <dbReference type="NCBI Taxonomy" id="3755"/>
    <lineage>
        <taxon>Eukaryota</taxon>
        <taxon>Viridiplantae</taxon>
        <taxon>Streptophyta</taxon>
        <taxon>Embryophyta</taxon>
        <taxon>Tracheophyta</taxon>
        <taxon>Spermatophyta</taxon>
        <taxon>Magnoliopsida</taxon>
        <taxon>eudicotyledons</taxon>
        <taxon>Gunneridae</taxon>
        <taxon>Pentapetalae</taxon>
        <taxon>rosids</taxon>
        <taxon>fabids</taxon>
        <taxon>Rosales</taxon>
        <taxon>Rosaceae</taxon>
        <taxon>Amygdaloideae</taxon>
        <taxon>Amygdaleae</taxon>
        <taxon>Prunus</taxon>
    </lineage>
</organism>
<evidence type="ECO:0000313" key="2">
    <source>
        <dbReference type="EMBL" id="KAI5325458.1"/>
    </source>
</evidence>
<evidence type="ECO:0000313" key="3">
    <source>
        <dbReference type="Proteomes" id="UP001054821"/>
    </source>
</evidence>
<dbReference type="Proteomes" id="UP001054821">
    <property type="component" value="Chromosome 6"/>
</dbReference>
<feature type="compositionally biased region" description="Low complexity" evidence="1">
    <location>
        <begin position="151"/>
        <end position="165"/>
    </location>
</feature>
<dbReference type="EMBL" id="JAJFAZ020000006">
    <property type="protein sequence ID" value="KAI5325458.1"/>
    <property type="molecule type" value="Genomic_DNA"/>
</dbReference>
<accession>A0AAD4VI97</accession>
<keyword evidence="3" id="KW-1185">Reference proteome</keyword>
<proteinExistence type="predicted"/>
<evidence type="ECO:0000256" key="1">
    <source>
        <dbReference type="SAM" id="MobiDB-lite"/>
    </source>
</evidence>
<dbReference type="AlphaFoldDB" id="A0AAD4VI97"/>
<reference evidence="2 3" key="1">
    <citation type="journal article" date="2022" name="G3 (Bethesda)">
        <title>Whole-genome sequence and methylome profiling of the almond [Prunus dulcis (Mill.) D.A. Webb] cultivar 'Nonpareil'.</title>
        <authorList>
            <person name="D'Amico-Willman K.M."/>
            <person name="Ouma W.Z."/>
            <person name="Meulia T."/>
            <person name="Sideli G.M."/>
            <person name="Gradziel T.M."/>
            <person name="Fresnedo-Ramirez J."/>
        </authorList>
    </citation>
    <scope>NUCLEOTIDE SEQUENCE [LARGE SCALE GENOMIC DNA]</scope>
    <source>
        <strain evidence="2">Clone GOH B32 T37-40</strain>
    </source>
</reference>
<feature type="region of interest" description="Disordered" evidence="1">
    <location>
        <begin position="148"/>
        <end position="194"/>
    </location>
</feature>
<comment type="caution">
    <text evidence="2">The sequence shown here is derived from an EMBL/GenBank/DDBJ whole genome shotgun (WGS) entry which is preliminary data.</text>
</comment>
<name>A0AAD4VI97_PRUDU</name>
<gene>
    <name evidence="2" type="ORF">L3X38_034532</name>
</gene>